<dbReference type="GO" id="GO:0009247">
    <property type="term" value="P:glycolipid biosynthetic process"/>
    <property type="evidence" value="ECO:0007669"/>
    <property type="project" value="UniProtKB-ARBA"/>
</dbReference>
<proteinExistence type="predicted"/>
<dbReference type="PANTHER" id="PTHR30606:SF10">
    <property type="entry name" value="PHOSPHATIDYLINOSITOL MANNOSIDE ACYLTRANSFERASE"/>
    <property type="match status" value="1"/>
</dbReference>
<evidence type="ECO:0000256" key="2">
    <source>
        <dbReference type="ARBA" id="ARBA00022475"/>
    </source>
</evidence>
<keyword evidence="6 7" id="KW-0012">Acyltransferase</keyword>
<evidence type="ECO:0000256" key="4">
    <source>
        <dbReference type="ARBA" id="ARBA00022679"/>
    </source>
</evidence>
<dbReference type="OrthoDB" id="9801955at2"/>
<dbReference type="GO" id="GO:0005886">
    <property type="term" value="C:plasma membrane"/>
    <property type="evidence" value="ECO:0007669"/>
    <property type="project" value="UniProtKB-SubCell"/>
</dbReference>
<evidence type="ECO:0000313" key="8">
    <source>
        <dbReference type="Proteomes" id="UP000001029"/>
    </source>
</evidence>
<dbReference type="HOGENOM" id="CLU_049421_4_0_0"/>
<dbReference type="PANTHER" id="PTHR30606">
    <property type="entry name" value="LIPID A BIOSYNTHESIS LAUROYL ACYLTRANSFERASE"/>
    <property type="match status" value="1"/>
</dbReference>
<evidence type="ECO:0000256" key="6">
    <source>
        <dbReference type="ARBA" id="ARBA00023315"/>
    </source>
</evidence>
<evidence type="ECO:0000256" key="5">
    <source>
        <dbReference type="ARBA" id="ARBA00023136"/>
    </source>
</evidence>
<dbReference type="KEGG" id="emi:Emin_0899"/>
<keyword evidence="5" id="KW-0472">Membrane</keyword>
<evidence type="ECO:0000313" key="7">
    <source>
        <dbReference type="EMBL" id="ACC98454.1"/>
    </source>
</evidence>
<keyword evidence="2" id="KW-1003">Cell membrane</keyword>
<keyword evidence="8" id="KW-1185">Reference proteome</keyword>
<dbReference type="EMBL" id="CP001055">
    <property type="protein sequence ID" value="ACC98454.1"/>
    <property type="molecule type" value="Genomic_DNA"/>
</dbReference>
<accession>B2KD58</accession>
<keyword evidence="4 7" id="KW-0808">Transferase</keyword>
<sequence length="304" mass="35253">MKMSKRISFLLSFTVLKVSSWLFIILPLNLGCKIAMLACGVAAKVMKKRFGLNMQNIARVFPEKSPEEVYSICMDSWKNMGRIMVEFIKAYNMSKEELSAVTEFKNFHYLQHQIDIGQAAIIHTGHFPNWEIFGISVSALGIKKAVIAQGQKNPYINKEITKMRCAYGGTVIDTDNPFFACVKWLKKGNLLGILSDQNSYKSEVYRKFFGRYCACSPLTPLLSLKLQIPVIPVKLYRKSGKFIIEFLEPIQPAEKYSQEEVNKFIDVLNKYYEDWIRENPSDWLWAHNRWKREHNAPQYKAEHE</sequence>
<keyword evidence="3" id="KW-0997">Cell inner membrane</keyword>
<dbReference type="GO" id="GO:0016746">
    <property type="term" value="F:acyltransferase activity"/>
    <property type="evidence" value="ECO:0007669"/>
    <property type="project" value="UniProtKB-KW"/>
</dbReference>
<name>B2KD58_ELUMP</name>
<gene>
    <name evidence="7" type="ordered locus">Emin_0899</name>
</gene>
<evidence type="ECO:0000256" key="3">
    <source>
        <dbReference type="ARBA" id="ARBA00022519"/>
    </source>
</evidence>
<dbReference type="CDD" id="cd07984">
    <property type="entry name" value="LPLAT_LABLAT-like"/>
    <property type="match status" value="1"/>
</dbReference>
<dbReference type="Pfam" id="PF03279">
    <property type="entry name" value="Lip_A_acyltrans"/>
    <property type="match status" value="1"/>
</dbReference>
<dbReference type="Proteomes" id="UP000001029">
    <property type="component" value="Chromosome"/>
</dbReference>
<dbReference type="RefSeq" id="WP_012415069.1">
    <property type="nucleotide sequence ID" value="NC_010644.1"/>
</dbReference>
<comment type="subcellular location">
    <subcellularLocation>
        <location evidence="1">Cell inner membrane</location>
    </subcellularLocation>
</comment>
<organism evidence="7 8">
    <name type="scientific">Elusimicrobium minutum (strain Pei191)</name>
    <dbReference type="NCBI Taxonomy" id="445932"/>
    <lineage>
        <taxon>Bacteria</taxon>
        <taxon>Pseudomonadati</taxon>
        <taxon>Elusimicrobiota</taxon>
        <taxon>Elusimicrobia</taxon>
        <taxon>Elusimicrobiales</taxon>
        <taxon>Elusimicrobiaceae</taxon>
        <taxon>Elusimicrobium</taxon>
    </lineage>
</organism>
<dbReference type="STRING" id="445932.Emin_0899"/>
<dbReference type="AlphaFoldDB" id="B2KD58"/>
<protein>
    <submittedName>
        <fullName evidence="7">Lipid A biosynthesis acyltransferase</fullName>
    </submittedName>
</protein>
<dbReference type="InterPro" id="IPR004960">
    <property type="entry name" value="LipA_acyltrans"/>
</dbReference>
<reference evidence="7 8" key="1">
    <citation type="journal article" date="2009" name="Appl. Environ. Microbiol.">
        <title>Genomic analysis of 'Elusimicrobium minutum,' the first cultivated representative of the phylum 'Elusimicrobia' (formerly termite group 1).</title>
        <authorList>
            <person name="Herlemann D.P.R."/>
            <person name="Geissinger O."/>
            <person name="Ikeda-Ohtsubo W."/>
            <person name="Kunin V."/>
            <person name="Sun H."/>
            <person name="Lapidus A."/>
            <person name="Hugenholtz P."/>
            <person name="Brune A."/>
        </authorList>
    </citation>
    <scope>NUCLEOTIDE SEQUENCE [LARGE SCALE GENOMIC DNA]</scope>
    <source>
        <strain evidence="7 8">Pei191</strain>
    </source>
</reference>
<evidence type="ECO:0000256" key="1">
    <source>
        <dbReference type="ARBA" id="ARBA00004533"/>
    </source>
</evidence>